<protein>
    <submittedName>
        <fullName evidence="3">Putative ribonuclease H protein</fullName>
    </submittedName>
</protein>
<comment type="caution">
    <text evidence="3">The sequence shown here is derived from an EMBL/GenBank/DDBJ whole genome shotgun (WGS) entry which is preliminary data.</text>
</comment>
<dbReference type="Proteomes" id="UP000288805">
    <property type="component" value="Unassembled WGS sequence"/>
</dbReference>
<evidence type="ECO:0000256" key="1">
    <source>
        <dbReference type="SAM" id="Phobius"/>
    </source>
</evidence>
<keyword evidence="1" id="KW-1133">Transmembrane helix</keyword>
<sequence length="256" mass="29873">MNIALFSKWNWRFANEREAFWKQVISHKYGEEKGGWPTRAVSGRYGVGLWKAIRKEWLFLNGRLAYQVSSGQRVRFWTDKWCGDEPLCESFPSLFSISLSKDAWVSDVWMIQAFRVQREEEDRVIWTASKCGAFSVKSLYSILEPGVSPLFSNGSIWRVSVPPKVAFFAWEAFWGKVLTLEQLQRRGYSLTNRCFLCLSKVETVDHLLLHCVKTRVLWNLLFSLFGVAWILSCTVKETLLRWHRAFMGKLVKRLGK</sequence>
<dbReference type="EMBL" id="QGNW01001902">
    <property type="protein sequence ID" value="RVW28316.1"/>
    <property type="molecule type" value="Genomic_DNA"/>
</dbReference>
<reference evidence="3 4" key="1">
    <citation type="journal article" date="2018" name="PLoS Genet.">
        <title>Population sequencing reveals clonal diversity and ancestral inbreeding in the grapevine cultivar Chardonnay.</title>
        <authorList>
            <person name="Roach M.J."/>
            <person name="Johnson D.L."/>
            <person name="Bohlmann J."/>
            <person name="van Vuuren H.J."/>
            <person name="Jones S.J."/>
            <person name="Pretorius I.S."/>
            <person name="Schmidt S.A."/>
            <person name="Borneman A.R."/>
        </authorList>
    </citation>
    <scope>NUCLEOTIDE SEQUENCE [LARGE SCALE GENOMIC DNA]</scope>
    <source>
        <strain evidence="4">cv. Chardonnay</strain>
        <tissue evidence="3">Leaf</tissue>
    </source>
</reference>
<dbReference type="InterPro" id="IPR026960">
    <property type="entry name" value="RVT-Znf"/>
</dbReference>
<proteinExistence type="predicted"/>
<keyword evidence="1" id="KW-0472">Membrane</keyword>
<gene>
    <name evidence="3" type="primary">VvCHDh000004_81</name>
    <name evidence="3" type="ORF">CK203_104486</name>
</gene>
<dbReference type="PANTHER" id="PTHR36617">
    <property type="entry name" value="PROTEIN, PUTATIVE-RELATED"/>
    <property type="match status" value="1"/>
</dbReference>
<accession>A0A438CYR2</accession>
<feature type="domain" description="Reverse transcriptase zinc-binding" evidence="2">
    <location>
        <begin position="134"/>
        <end position="218"/>
    </location>
</feature>
<dbReference type="AlphaFoldDB" id="A0A438CYR2"/>
<evidence type="ECO:0000259" key="2">
    <source>
        <dbReference type="Pfam" id="PF13966"/>
    </source>
</evidence>
<evidence type="ECO:0000313" key="4">
    <source>
        <dbReference type="Proteomes" id="UP000288805"/>
    </source>
</evidence>
<evidence type="ECO:0000313" key="3">
    <source>
        <dbReference type="EMBL" id="RVW28316.1"/>
    </source>
</evidence>
<organism evidence="3 4">
    <name type="scientific">Vitis vinifera</name>
    <name type="common">Grape</name>
    <dbReference type="NCBI Taxonomy" id="29760"/>
    <lineage>
        <taxon>Eukaryota</taxon>
        <taxon>Viridiplantae</taxon>
        <taxon>Streptophyta</taxon>
        <taxon>Embryophyta</taxon>
        <taxon>Tracheophyta</taxon>
        <taxon>Spermatophyta</taxon>
        <taxon>Magnoliopsida</taxon>
        <taxon>eudicotyledons</taxon>
        <taxon>Gunneridae</taxon>
        <taxon>Pentapetalae</taxon>
        <taxon>rosids</taxon>
        <taxon>Vitales</taxon>
        <taxon>Vitaceae</taxon>
        <taxon>Viteae</taxon>
        <taxon>Vitis</taxon>
    </lineage>
</organism>
<name>A0A438CYR2_VITVI</name>
<dbReference type="PANTHER" id="PTHR36617:SF16">
    <property type="entry name" value="OS04G0516500 PROTEIN"/>
    <property type="match status" value="1"/>
</dbReference>
<dbReference type="Pfam" id="PF13966">
    <property type="entry name" value="zf-RVT"/>
    <property type="match status" value="1"/>
</dbReference>
<feature type="transmembrane region" description="Helical" evidence="1">
    <location>
        <begin position="216"/>
        <end position="235"/>
    </location>
</feature>
<keyword evidence="1" id="KW-0812">Transmembrane</keyword>